<evidence type="ECO:0008006" key="8">
    <source>
        <dbReference type="Google" id="ProtNLM"/>
    </source>
</evidence>
<dbReference type="GO" id="GO:0016020">
    <property type="term" value="C:membrane"/>
    <property type="evidence" value="ECO:0007669"/>
    <property type="project" value="UniProtKB-SubCell"/>
</dbReference>
<proteinExistence type="predicted"/>
<comment type="subcellular location">
    <subcellularLocation>
        <location evidence="1">Membrane</location>
        <topology evidence="1">Multi-pass membrane protein</topology>
    </subcellularLocation>
</comment>
<keyword evidence="4 6" id="KW-0472">Membrane</keyword>
<evidence type="ECO:0000256" key="1">
    <source>
        <dbReference type="ARBA" id="ARBA00004141"/>
    </source>
</evidence>
<reference evidence="7" key="1">
    <citation type="submission" date="2021-01" db="EMBL/GenBank/DDBJ databases">
        <authorList>
            <person name="Corre E."/>
            <person name="Pelletier E."/>
            <person name="Niang G."/>
            <person name="Scheremetjew M."/>
            <person name="Finn R."/>
            <person name="Kale V."/>
            <person name="Holt S."/>
            <person name="Cochrane G."/>
            <person name="Meng A."/>
            <person name="Brown T."/>
            <person name="Cohen L."/>
        </authorList>
    </citation>
    <scope>NUCLEOTIDE SEQUENCE</scope>
    <source>
        <strain evidence="7">CCMP3303</strain>
    </source>
</reference>
<dbReference type="AlphaFoldDB" id="A0A7S0B1Z2"/>
<feature type="transmembrane region" description="Helical" evidence="6">
    <location>
        <begin position="296"/>
        <end position="318"/>
    </location>
</feature>
<organism evidence="7">
    <name type="scientific">Minutocellus polymorphus</name>
    <dbReference type="NCBI Taxonomy" id="265543"/>
    <lineage>
        <taxon>Eukaryota</taxon>
        <taxon>Sar</taxon>
        <taxon>Stramenopiles</taxon>
        <taxon>Ochrophyta</taxon>
        <taxon>Bacillariophyta</taxon>
        <taxon>Mediophyceae</taxon>
        <taxon>Cymatosirophycidae</taxon>
        <taxon>Cymatosirales</taxon>
        <taxon>Cymatosiraceae</taxon>
        <taxon>Minutocellus</taxon>
    </lineage>
</organism>
<feature type="transmembrane region" description="Helical" evidence="6">
    <location>
        <begin position="203"/>
        <end position="220"/>
    </location>
</feature>
<feature type="transmembrane region" description="Helical" evidence="6">
    <location>
        <begin position="77"/>
        <end position="96"/>
    </location>
</feature>
<evidence type="ECO:0000256" key="5">
    <source>
        <dbReference type="SAM" id="MobiDB-lite"/>
    </source>
</evidence>
<dbReference type="Pfam" id="PF01925">
    <property type="entry name" value="TauE"/>
    <property type="match status" value="1"/>
</dbReference>
<evidence type="ECO:0000256" key="2">
    <source>
        <dbReference type="ARBA" id="ARBA00022692"/>
    </source>
</evidence>
<evidence type="ECO:0000256" key="4">
    <source>
        <dbReference type="ARBA" id="ARBA00023136"/>
    </source>
</evidence>
<accession>A0A7S0B1Z2</accession>
<keyword evidence="3 6" id="KW-1133">Transmembrane helix</keyword>
<dbReference type="PANTHER" id="PTHR43701:SF2">
    <property type="entry name" value="MEMBRANE TRANSPORTER PROTEIN YJNA-RELATED"/>
    <property type="match status" value="1"/>
</dbReference>
<feature type="region of interest" description="Disordered" evidence="5">
    <location>
        <begin position="1"/>
        <end position="51"/>
    </location>
</feature>
<feature type="transmembrane region" description="Helical" evidence="6">
    <location>
        <begin position="348"/>
        <end position="369"/>
    </location>
</feature>
<evidence type="ECO:0000313" key="7">
    <source>
        <dbReference type="EMBL" id="CAD8381150.1"/>
    </source>
</evidence>
<dbReference type="PANTHER" id="PTHR43701">
    <property type="entry name" value="MEMBRANE TRANSPORTER PROTEIN MJ0441-RELATED"/>
    <property type="match status" value="1"/>
</dbReference>
<name>A0A7S0B1Z2_9STRA</name>
<evidence type="ECO:0000256" key="3">
    <source>
        <dbReference type="ARBA" id="ARBA00022989"/>
    </source>
</evidence>
<keyword evidence="2 6" id="KW-0812">Transmembrane</keyword>
<protein>
    <recommendedName>
        <fullName evidence="8">Membrane transporter protein</fullName>
    </recommendedName>
</protein>
<feature type="transmembrane region" description="Helical" evidence="6">
    <location>
        <begin position="256"/>
        <end position="289"/>
    </location>
</feature>
<feature type="transmembrane region" description="Helical" evidence="6">
    <location>
        <begin position="108"/>
        <end position="129"/>
    </location>
</feature>
<dbReference type="EMBL" id="HBEJ01019529">
    <property type="protein sequence ID" value="CAD8381150.1"/>
    <property type="molecule type" value="Transcribed_RNA"/>
</dbReference>
<evidence type="ECO:0000256" key="6">
    <source>
        <dbReference type="SAM" id="Phobius"/>
    </source>
</evidence>
<gene>
    <name evidence="7" type="ORF">MPOL1434_LOCUS11390</name>
</gene>
<dbReference type="InterPro" id="IPR051598">
    <property type="entry name" value="TSUP/Inactive_protease-like"/>
</dbReference>
<feature type="compositionally biased region" description="Basic and acidic residues" evidence="5">
    <location>
        <begin position="21"/>
        <end position="32"/>
    </location>
</feature>
<feature type="transmembrane region" description="Helical" evidence="6">
    <location>
        <begin position="141"/>
        <end position="163"/>
    </location>
</feature>
<sequence length="370" mass="39721">MERLEGLSRPLEGGAAGAADHSARDEHKDSEPQKALLSSEAERNNDHLNGNGHDGHVGQAVILSHPILSYLQRHADFILMPVLPLLWCGLLVSTLNRDDILSAWGMPLLGIGSATLANAVPVGGGIVFVPILHLLGYEMKLGAAFAVATMTFGNGIFGMLNWLRKDPSAIAFYAIPSAVIPAWIGSAIGTLRPFMTAEHCKTLFALFAIKAAAVVWRGLYVSRRNLRLGKPFTVGFGSDDNQTAAELARRKNSTRYIASVCSFLAGWILVAHIGIGNALVSFLVFTFVFRLTPKEAVVTAIVCGGFTSFCPFLIHLFILKDVPLDLWVMGLPGVYLGAKIAPKIHEAIGIGNILAAFVIFLLLVAVLMVS</sequence>
<dbReference type="InterPro" id="IPR002781">
    <property type="entry name" value="TM_pro_TauE-like"/>
</dbReference>
<feature type="transmembrane region" description="Helical" evidence="6">
    <location>
        <begin position="169"/>
        <end position="191"/>
    </location>
</feature>